<evidence type="ECO:0000313" key="1">
    <source>
        <dbReference type="EMBL" id="SDN54803.1"/>
    </source>
</evidence>
<dbReference type="AlphaFoldDB" id="A0A1H0CAC8"/>
<dbReference type="EMBL" id="FNHS01000009">
    <property type="protein sequence ID" value="SDN54803.1"/>
    <property type="molecule type" value="Genomic_DNA"/>
</dbReference>
<keyword evidence="2" id="KW-1185">Reference proteome</keyword>
<dbReference type="OrthoDB" id="7997598at2"/>
<gene>
    <name evidence="1" type="ORF">SAMN05216360_10981</name>
</gene>
<evidence type="ECO:0000313" key="2">
    <source>
        <dbReference type="Proteomes" id="UP000198704"/>
    </source>
</evidence>
<reference evidence="2" key="1">
    <citation type="submission" date="2016-10" db="EMBL/GenBank/DDBJ databases">
        <authorList>
            <person name="Varghese N."/>
            <person name="Submissions S."/>
        </authorList>
    </citation>
    <scope>NUCLEOTIDE SEQUENCE [LARGE SCALE GENOMIC DNA]</scope>
    <source>
        <strain evidence="2">BL47</strain>
    </source>
</reference>
<protein>
    <submittedName>
        <fullName evidence="1">Uncharacterized protein</fullName>
    </submittedName>
</protein>
<organism evidence="1 2">
    <name type="scientific">Methylobacterium phyllostachyos</name>
    <dbReference type="NCBI Taxonomy" id="582672"/>
    <lineage>
        <taxon>Bacteria</taxon>
        <taxon>Pseudomonadati</taxon>
        <taxon>Pseudomonadota</taxon>
        <taxon>Alphaproteobacteria</taxon>
        <taxon>Hyphomicrobiales</taxon>
        <taxon>Methylobacteriaceae</taxon>
        <taxon>Methylobacterium</taxon>
    </lineage>
</organism>
<proteinExistence type="predicted"/>
<dbReference type="Proteomes" id="UP000198704">
    <property type="component" value="Unassembled WGS sequence"/>
</dbReference>
<accession>A0A1H0CAC8</accession>
<sequence>MILNLQPVQVATNSDDAESQLVFADGFLVAVLVRLSDQHGLDAGKWFLEAGFGPVEPVCPPVFPDLGAARNWILRQLTVDP</sequence>
<dbReference type="RefSeq" id="WP_091717180.1">
    <property type="nucleotide sequence ID" value="NZ_FNHS01000009.1"/>
</dbReference>
<name>A0A1H0CAC8_9HYPH</name>